<protein>
    <recommendedName>
        <fullName evidence="3">DUF3836 domain-containing protein</fullName>
    </recommendedName>
</protein>
<evidence type="ECO:0000313" key="1">
    <source>
        <dbReference type="EMBL" id="MBC5606104.1"/>
    </source>
</evidence>
<accession>A0ABR7CEZ7</accession>
<reference evidence="1 2" key="1">
    <citation type="submission" date="2020-08" db="EMBL/GenBank/DDBJ databases">
        <title>Genome public.</title>
        <authorList>
            <person name="Liu C."/>
            <person name="Sun Q."/>
        </authorList>
    </citation>
    <scope>NUCLEOTIDE SEQUENCE [LARGE SCALE GENOMIC DNA]</scope>
    <source>
        <strain evidence="1 2">M27</strain>
    </source>
</reference>
<evidence type="ECO:0008006" key="3">
    <source>
        <dbReference type="Google" id="ProtNLM"/>
    </source>
</evidence>
<dbReference type="Proteomes" id="UP000600600">
    <property type="component" value="Unassembled WGS sequence"/>
</dbReference>
<dbReference type="RefSeq" id="WP_186967922.1">
    <property type="nucleotide sequence ID" value="NZ_JACOOE010000008.1"/>
</dbReference>
<sequence length="138" mass="17016">MKRMILFFLSLITIASYMVIPRMCNNRVNEEKQTEIIQLIARRTGCNDYDRRYTVERRALRFHPTISFNQETSYSVMLELVSAFGDMEPEYSEETRAGKWIQFYRWIYENTEYRYVVYYDRYSYQDVECINLYWHELK</sequence>
<organism evidence="1 2">
    <name type="scientific">Bacteroides difficilis</name>
    <dbReference type="NCBI Taxonomy" id="2763021"/>
    <lineage>
        <taxon>Bacteria</taxon>
        <taxon>Pseudomonadati</taxon>
        <taxon>Bacteroidota</taxon>
        <taxon>Bacteroidia</taxon>
        <taxon>Bacteroidales</taxon>
        <taxon>Bacteroidaceae</taxon>
        <taxon>Bacteroides</taxon>
    </lineage>
</organism>
<comment type="caution">
    <text evidence="1">The sequence shown here is derived from an EMBL/GenBank/DDBJ whole genome shotgun (WGS) entry which is preliminary data.</text>
</comment>
<name>A0ABR7CEZ7_9BACE</name>
<proteinExistence type="predicted"/>
<keyword evidence="2" id="KW-1185">Reference proteome</keyword>
<gene>
    <name evidence="1" type="ORF">H8S67_15705</name>
</gene>
<evidence type="ECO:0000313" key="2">
    <source>
        <dbReference type="Proteomes" id="UP000600600"/>
    </source>
</evidence>
<dbReference type="EMBL" id="JACOOE010000008">
    <property type="protein sequence ID" value="MBC5606104.1"/>
    <property type="molecule type" value="Genomic_DNA"/>
</dbReference>